<evidence type="ECO:0000313" key="2">
    <source>
        <dbReference type="EMBL" id="BAK35076.1"/>
    </source>
</evidence>
<keyword evidence="1" id="KW-0812">Transmembrane</keyword>
<dbReference type="Proteomes" id="UP000007947">
    <property type="component" value="Chromosome"/>
</dbReference>
<keyword evidence="1" id="KW-1133">Transmembrane helix</keyword>
<proteinExistence type="predicted"/>
<protein>
    <submittedName>
        <fullName evidence="2">Uncharacterized protein</fullName>
    </submittedName>
</protein>
<name>F5XDQ3_MICPN</name>
<keyword evidence="1" id="KW-0472">Membrane</keyword>
<gene>
    <name evidence="2" type="ordered locus">MLP_20620</name>
</gene>
<dbReference type="STRING" id="1032480.MLP_20620"/>
<dbReference type="AlphaFoldDB" id="F5XDQ3"/>
<feature type="transmembrane region" description="Helical" evidence="1">
    <location>
        <begin position="6"/>
        <end position="29"/>
    </location>
</feature>
<keyword evidence="3" id="KW-1185">Reference proteome</keyword>
<evidence type="ECO:0000256" key="1">
    <source>
        <dbReference type="SAM" id="Phobius"/>
    </source>
</evidence>
<evidence type="ECO:0000313" key="3">
    <source>
        <dbReference type="Proteomes" id="UP000007947"/>
    </source>
</evidence>
<dbReference type="KEGG" id="mph:MLP_20620"/>
<dbReference type="HOGENOM" id="CLU_2233432_0_0_11"/>
<organism evidence="2 3">
    <name type="scientific">Microlunatus phosphovorus (strain ATCC 700054 / DSM 10555 / JCM 9379 / NBRC 101784 / NCIMB 13414 / VKM Ac-1990 / NM-1)</name>
    <dbReference type="NCBI Taxonomy" id="1032480"/>
    <lineage>
        <taxon>Bacteria</taxon>
        <taxon>Bacillati</taxon>
        <taxon>Actinomycetota</taxon>
        <taxon>Actinomycetes</taxon>
        <taxon>Propionibacteriales</taxon>
        <taxon>Propionibacteriaceae</taxon>
        <taxon>Microlunatus</taxon>
    </lineage>
</organism>
<sequence length="105" mass="11749">MSTSPTLVWLICCVVIVLGGAIIVVIAILQRLRKAREVRAAGDWPDFEIVDCGDQIHFVPLDEEGHVLGSEQCPCQARRTANRRRSGRHVIYVDHQSLHQHSPIS</sequence>
<dbReference type="EMBL" id="AP012204">
    <property type="protein sequence ID" value="BAK35076.1"/>
    <property type="molecule type" value="Genomic_DNA"/>
</dbReference>
<reference evidence="2 3" key="1">
    <citation type="submission" date="2011-05" db="EMBL/GenBank/DDBJ databases">
        <title>Whole genome sequence of Microlunatus phosphovorus NM-1.</title>
        <authorList>
            <person name="Hosoyama A."/>
            <person name="Sasaki K."/>
            <person name="Harada T."/>
            <person name="Igarashi R."/>
            <person name="Kawakoshi A."/>
            <person name="Sasagawa M."/>
            <person name="Fukada J."/>
            <person name="Nakamura S."/>
            <person name="Katano Y."/>
            <person name="Hanada S."/>
            <person name="Kamagata Y."/>
            <person name="Nakamura N."/>
            <person name="Yamazaki S."/>
            <person name="Fujita N."/>
        </authorList>
    </citation>
    <scope>NUCLEOTIDE SEQUENCE [LARGE SCALE GENOMIC DNA]</scope>
    <source>
        <strain evidence="3">ATCC 700054 / DSM 10555 / JCM 9379 / NBRC 101784 / NCIMB 13414 / VKM Ac-1990 / NM-1</strain>
    </source>
</reference>
<accession>F5XDQ3</accession>